<reference evidence="6" key="1">
    <citation type="journal article" date="2021" name="PeerJ">
        <title>Extensive microbial diversity within the chicken gut microbiome revealed by metagenomics and culture.</title>
        <authorList>
            <person name="Gilroy R."/>
            <person name="Ravi A."/>
            <person name="Getino M."/>
            <person name="Pursley I."/>
            <person name="Horton D.L."/>
            <person name="Alikhan N.F."/>
            <person name="Baker D."/>
            <person name="Gharbi K."/>
            <person name="Hall N."/>
            <person name="Watson M."/>
            <person name="Adriaenssens E.M."/>
            <person name="Foster-Nyarko E."/>
            <person name="Jarju S."/>
            <person name="Secka A."/>
            <person name="Antonio M."/>
            <person name="Oren A."/>
            <person name="Chaudhuri R.R."/>
            <person name="La Ragione R."/>
            <person name="Hildebrand F."/>
            <person name="Pallen M.J."/>
        </authorList>
    </citation>
    <scope>NUCLEOTIDE SEQUENCE</scope>
    <source>
        <strain evidence="6">316</strain>
    </source>
</reference>
<organism evidence="6 7">
    <name type="scientific">Methylorubrum populi</name>
    <dbReference type="NCBI Taxonomy" id="223967"/>
    <lineage>
        <taxon>Bacteria</taxon>
        <taxon>Pseudomonadati</taxon>
        <taxon>Pseudomonadota</taxon>
        <taxon>Alphaproteobacteria</taxon>
        <taxon>Hyphomicrobiales</taxon>
        <taxon>Methylobacteriaceae</taxon>
        <taxon>Methylorubrum</taxon>
    </lineage>
</organism>
<gene>
    <name evidence="6" type="ORF">K8W01_07735</name>
</gene>
<protein>
    <submittedName>
        <fullName evidence="6">Cytochrome c</fullName>
    </submittedName>
</protein>
<accession>A0A921E1M7</accession>
<keyword evidence="3 4" id="KW-0408">Iron</keyword>
<keyword evidence="1 4" id="KW-0349">Heme</keyword>
<reference evidence="6" key="2">
    <citation type="submission" date="2021-09" db="EMBL/GenBank/DDBJ databases">
        <authorList>
            <person name="Gilroy R."/>
        </authorList>
    </citation>
    <scope>NUCLEOTIDE SEQUENCE</scope>
    <source>
        <strain evidence="6">316</strain>
    </source>
</reference>
<dbReference type="GO" id="GO:0009055">
    <property type="term" value="F:electron transfer activity"/>
    <property type="evidence" value="ECO:0007669"/>
    <property type="project" value="InterPro"/>
</dbReference>
<dbReference type="GO" id="GO:0020037">
    <property type="term" value="F:heme binding"/>
    <property type="evidence" value="ECO:0007669"/>
    <property type="project" value="InterPro"/>
</dbReference>
<evidence type="ECO:0000256" key="3">
    <source>
        <dbReference type="ARBA" id="ARBA00023004"/>
    </source>
</evidence>
<evidence type="ECO:0000256" key="2">
    <source>
        <dbReference type="ARBA" id="ARBA00022723"/>
    </source>
</evidence>
<keyword evidence="2 4" id="KW-0479">Metal-binding</keyword>
<dbReference type="InterPro" id="IPR009056">
    <property type="entry name" value="Cyt_c-like_dom"/>
</dbReference>
<sequence length="92" mass="10118">MPAAQAAQPPHLQRGRAFVQTHCARCHATGRVGESPLAEAPRFRDLHHRYPVAQLAESLAEGIRTGHPGMPEFQLDPGQVNDVIGYLESLER</sequence>
<dbReference type="PROSITE" id="PS51007">
    <property type="entry name" value="CYTC"/>
    <property type="match status" value="1"/>
</dbReference>
<evidence type="ECO:0000313" key="7">
    <source>
        <dbReference type="Proteomes" id="UP000742631"/>
    </source>
</evidence>
<name>A0A921E1M7_9HYPH</name>
<dbReference type="Proteomes" id="UP000742631">
    <property type="component" value="Unassembled WGS sequence"/>
</dbReference>
<proteinExistence type="predicted"/>
<dbReference type="GO" id="GO:0046872">
    <property type="term" value="F:metal ion binding"/>
    <property type="evidence" value="ECO:0007669"/>
    <property type="project" value="UniProtKB-KW"/>
</dbReference>
<dbReference type="SUPFAM" id="SSF46626">
    <property type="entry name" value="Cytochrome c"/>
    <property type="match status" value="1"/>
</dbReference>
<dbReference type="InterPro" id="IPR036909">
    <property type="entry name" value="Cyt_c-like_dom_sf"/>
</dbReference>
<feature type="domain" description="Cytochrome c" evidence="5">
    <location>
        <begin position="10"/>
        <end position="91"/>
    </location>
</feature>
<evidence type="ECO:0000256" key="1">
    <source>
        <dbReference type="ARBA" id="ARBA00022617"/>
    </source>
</evidence>
<dbReference type="EMBL" id="DYYG01000025">
    <property type="protein sequence ID" value="HJE23536.1"/>
    <property type="molecule type" value="Genomic_DNA"/>
</dbReference>
<evidence type="ECO:0000256" key="4">
    <source>
        <dbReference type="PROSITE-ProRule" id="PRU00433"/>
    </source>
</evidence>
<dbReference type="Pfam" id="PF13442">
    <property type="entry name" value="Cytochrome_CBB3"/>
    <property type="match status" value="1"/>
</dbReference>
<dbReference type="Gene3D" id="1.10.760.10">
    <property type="entry name" value="Cytochrome c-like domain"/>
    <property type="match status" value="1"/>
</dbReference>
<evidence type="ECO:0000313" key="6">
    <source>
        <dbReference type="EMBL" id="HJE23536.1"/>
    </source>
</evidence>
<evidence type="ECO:0000259" key="5">
    <source>
        <dbReference type="PROSITE" id="PS51007"/>
    </source>
</evidence>
<comment type="caution">
    <text evidence="6">The sequence shown here is derived from an EMBL/GenBank/DDBJ whole genome shotgun (WGS) entry which is preliminary data.</text>
</comment>
<dbReference type="AlphaFoldDB" id="A0A921E1M7"/>